<dbReference type="SUPFAM" id="SSF56496">
    <property type="entry name" value="Fibrinogen C-terminal domain-like"/>
    <property type="match status" value="1"/>
</dbReference>
<organism evidence="3 4">
    <name type="scientific">Drosophila ananassae</name>
    <name type="common">Fruit fly</name>
    <dbReference type="NCBI Taxonomy" id="7217"/>
    <lineage>
        <taxon>Eukaryota</taxon>
        <taxon>Metazoa</taxon>
        <taxon>Ecdysozoa</taxon>
        <taxon>Arthropoda</taxon>
        <taxon>Hexapoda</taxon>
        <taxon>Insecta</taxon>
        <taxon>Pterygota</taxon>
        <taxon>Neoptera</taxon>
        <taxon>Endopterygota</taxon>
        <taxon>Diptera</taxon>
        <taxon>Brachycera</taxon>
        <taxon>Muscomorpha</taxon>
        <taxon>Ephydroidea</taxon>
        <taxon>Drosophilidae</taxon>
        <taxon>Drosophila</taxon>
        <taxon>Sophophora</taxon>
    </lineage>
</organism>
<dbReference type="InterPro" id="IPR014716">
    <property type="entry name" value="Fibrinogen_a/b/g_C_1"/>
</dbReference>
<dbReference type="InParanoid" id="B3MYC7"/>
<keyword evidence="1" id="KW-0175">Coiled coil</keyword>
<accession>B3MYC7</accession>
<dbReference type="OrthoDB" id="6145874at2759"/>
<dbReference type="InterPro" id="IPR036056">
    <property type="entry name" value="Fibrinogen-like_C"/>
</dbReference>
<dbReference type="Proteomes" id="UP000007801">
    <property type="component" value="Unassembled WGS sequence"/>
</dbReference>
<dbReference type="Gene3D" id="3.90.215.10">
    <property type="entry name" value="Gamma Fibrinogen, chain A, domain 1"/>
    <property type="match status" value="1"/>
</dbReference>
<name>B3MYC7_DROAN</name>
<dbReference type="HOGENOM" id="CLU_043867_1_0_1"/>
<feature type="signal peptide" evidence="2">
    <location>
        <begin position="1"/>
        <end position="16"/>
    </location>
</feature>
<feature type="chain" id="PRO_5006455010" description="Fibrinogen C-terminal domain-containing protein" evidence="2">
    <location>
        <begin position="17"/>
        <end position="217"/>
    </location>
</feature>
<keyword evidence="2" id="KW-0732">Signal</keyword>
<evidence type="ECO:0000313" key="3">
    <source>
        <dbReference type="EMBL" id="EDV32621.2"/>
    </source>
</evidence>
<sequence>MILKAVVLLLIPVSLAVEQESSYPLWQPLLGLLETCQSKNYQLQEKLSEVQSQLFEVNLKKKDLQAEIAQQAAQITRLQDQTSELGKLKDLFREEIAKLREVVKSGSGTEPNEAEKNATIAESGELAKNEATNTTHFNSTQVGIHSRRFYEVLCRNFVVGDRSEGYSLKRLDGCSGDTSHFNLIQGTKFSTFDRNQDGNPDHNWSRDYGNGFWFNAG</sequence>
<protein>
    <recommendedName>
        <fullName evidence="5">Fibrinogen C-terminal domain-containing protein</fullName>
    </recommendedName>
</protein>
<feature type="coiled-coil region" evidence="1">
    <location>
        <begin position="33"/>
        <end position="81"/>
    </location>
</feature>
<evidence type="ECO:0008006" key="5">
    <source>
        <dbReference type="Google" id="ProtNLM"/>
    </source>
</evidence>
<dbReference type="EMBL" id="CH902632">
    <property type="protein sequence ID" value="EDV32621.2"/>
    <property type="molecule type" value="Genomic_DNA"/>
</dbReference>
<reference evidence="3 4" key="1">
    <citation type="journal article" date="2007" name="Nature">
        <title>Evolution of genes and genomes on the Drosophila phylogeny.</title>
        <authorList>
            <consortium name="Drosophila 12 Genomes Consortium"/>
            <person name="Clark A.G."/>
            <person name="Eisen M.B."/>
            <person name="Smith D.R."/>
            <person name="Bergman C.M."/>
            <person name="Oliver B."/>
            <person name="Markow T.A."/>
            <person name="Kaufman T.C."/>
            <person name="Kellis M."/>
            <person name="Gelbart W."/>
            <person name="Iyer V.N."/>
            <person name="Pollard D.A."/>
            <person name="Sackton T.B."/>
            <person name="Larracuente A.M."/>
            <person name="Singh N.D."/>
            <person name="Abad J.P."/>
            <person name="Abt D.N."/>
            <person name="Adryan B."/>
            <person name="Aguade M."/>
            <person name="Akashi H."/>
            <person name="Anderson W.W."/>
            <person name="Aquadro C.F."/>
            <person name="Ardell D.H."/>
            <person name="Arguello R."/>
            <person name="Artieri C.G."/>
            <person name="Barbash D.A."/>
            <person name="Barker D."/>
            <person name="Barsanti P."/>
            <person name="Batterham P."/>
            <person name="Batzoglou S."/>
            <person name="Begun D."/>
            <person name="Bhutkar A."/>
            <person name="Blanco E."/>
            <person name="Bosak S.A."/>
            <person name="Bradley R.K."/>
            <person name="Brand A.D."/>
            <person name="Brent M.R."/>
            <person name="Brooks A.N."/>
            <person name="Brown R.H."/>
            <person name="Butlin R.K."/>
            <person name="Caggese C."/>
            <person name="Calvi B.R."/>
            <person name="Bernardo de Carvalho A."/>
            <person name="Caspi A."/>
            <person name="Castrezana S."/>
            <person name="Celniker S.E."/>
            <person name="Chang J.L."/>
            <person name="Chapple C."/>
            <person name="Chatterji S."/>
            <person name="Chinwalla A."/>
            <person name="Civetta A."/>
            <person name="Clifton S.W."/>
            <person name="Comeron J.M."/>
            <person name="Costello J.C."/>
            <person name="Coyne J.A."/>
            <person name="Daub J."/>
            <person name="David R.G."/>
            <person name="Delcher A.L."/>
            <person name="Delehaunty K."/>
            <person name="Do C.B."/>
            <person name="Ebling H."/>
            <person name="Edwards K."/>
            <person name="Eickbush T."/>
            <person name="Evans J.D."/>
            <person name="Filipski A."/>
            <person name="Findeiss S."/>
            <person name="Freyhult E."/>
            <person name="Fulton L."/>
            <person name="Fulton R."/>
            <person name="Garcia A.C."/>
            <person name="Gardiner A."/>
            <person name="Garfield D.A."/>
            <person name="Garvin B.E."/>
            <person name="Gibson G."/>
            <person name="Gilbert D."/>
            <person name="Gnerre S."/>
            <person name="Godfrey J."/>
            <person name="Good R."/>
            <person name="Gotea V."/>
            <person name="Gravely B."/>
            <person name="Greenberg A.J."/>
            <person name="Griffiths-Jones S."/>
            <person name="Gross S."/>
            <person name="Guigo R."/>
            <person name="Gustafson E.A."/>
            <person name="Haerty W."/>
            <person name="Hahn M.W."/>
            <person name="Halligan D.L."/>
            <person name="Halpern A.L."/>
            <person name="Halter G.M."/>
            <person name="Han M.V."/>
            <person name="Heger A."/>
            <person name="Hillier L."/>
            <person name="Hinrichs A.S."/>
            <person name="Holmes I."/>
            <person name="Hoskins R.A."/>
            <person name="Hubisz M.J."/>
            <person name="Hultmark D."/>
            <person name="Huntley M.A."/>
            <person name="Jaffe D.B."/>
            <person name="Jagadeeshan S."/>
            <person name="Jeck W.R."/>
            <person name="Johnson J."/>
            <person name="Jones C.D."/>
            <person name="Jordan W.C."/>
            <person name="Karpen G.H."/>
            <person name="Kataoka E."/>
            <person name="Keightley P.D."/>
            <person name="Kheradpour P."/>
            <person name="Kirkness E.F."/>
            <person name="Koerich L.B."/>
            <person name="Kristiansen K."/>
            <person name="Kudrna D."/>
            <person name="Kulathinal R.J."/>
            <person name="Kumar S."/>
            <person name="Kwok R."/>
            <person name="Lander E."/>
            <person name="Langley C.H."/>
            <person name="Lapoint R."/>
            <person name="Lazzaro B.P."/>
            <person name="Lee S.J."/>
            <person name="Levesque L."/>
            <person name="Li R."/>
            <person name="Lin C.F."/>
            <person name="Lin M.F."/>
            <person name="Lindblad-Toh K."/>
            <person name="Llopart A."/>
            <person name="Long M."/>
            <person name="Low L."/>
            <person name="Lozovsky E."/>
            <person name="Lu J."/>
            <person name="Luo M."/>
            <person name="Machado C.A."/>
            <person name="Makalowski W."/>
            <person name="Marzo M."/>
            <person name="Matsuda M."/>
            <person name="Matzkin L."/>
            <person name="McAllister B."/>
            <person name="McBride C.S."/>
            <person name="McKernan B."/>
            <person name="McKernan K."/>
            <person name="Mendez-Lago M."/>
            <person name="Minx P."/>
            <person name="Mollenhauer M.U."/>
            <person name="Montooth K."/>
            <person name="Mount S.M."/>
            <person name="Mu X."/>
            <person name="Myers E."/>
            <person name="Negre B."/>
            <person name="Newfeld S."/>
            <person name="Nielsen R."/>
            <person name="Noor M.A."/>
            <person name="O'Grady P."/>
            <person name="Pachter L."/>
            <person name="Papaceit M."/>
            <person name="Parisi M.J."/>
            <person name="Parisi M."/>
            <person name="Parts L."/>
            <person name="Pedersen J.S."/>
            <person name="Pesole G."/>
            <person name="Phillippy A.M."/>
            <person name="Ponting C.P."/>
            <person name="Pop M."/>
            <person name="Porcelli D."/>
            <person name="Powell J.R."/>
            <person name="Prohaska S."/>
            <person name="Pruitt K."/>
            <person name="Puig M."/>
            <person name="Quesneville H."/>
            <person name="Ram K.R."/>
            <person name="Rand D."/>
            <person name="Rasmussen M.D."/>
            <person name="Reed L.K."/>
            <person name="Reenan R."/>
            <person name="Reily A."/>
            <person name="Remington K.A."/>
            <person name="Rieger T.T."/>
            <person name="Ritchie M.G."/>
            <person name="Robin C."/>
            <person name="Rogers Y.H."/>
            <person name="Rohde C."/>
            <person name="Rozas J."/>
            <person name="Rubenfield M.J."/>
            <person name="Ruiz A."/>
            <person name="Russo S."/>
            <person name="Salzberg S.L."/>
            <person name="Sanchez-Gracia A."/>
            <person name="Saranga D.J."/>
            <person name="Sato H."/>
            <person name="Schaeffer S.W."/>
            <person name="Schatz M.C."/>
            <person name="Schlenke T."/>
            <person name="Schwartz R."/>
            <person name="Segarra C."/>
            <person name="Singh R.S."/>
            <person name="Sirot L."/>
            <person name="Sirota M."/>
            <person name="Sisneros N.B."/>
            <person name="Smith C.D."/>
            <person name="Smith T.F."/>
            <person name="Spieth J."/>
            <person name="Stage D.E."/>
            <person name="Stark A."/>
            <person name="Stephan W."/>
            <person name="Strausberg R.L."/>
            <person name="Strempel S."/>
            <person name="Sturgill D."/>
            <person name="Sutton G."/>
            <person name="Sutton G.G."/>
            <person name="Tao W."/>
            <person name="Teichmann S."/>
            <person name="Tobari Y.N."/>
            <person name="Tomimura Y."/>
            <person name="Tsolas J.M."/>
            <person name="Valente V.L."/>
            <person name="Venter E."/>
            <person name="Venter J.C."/>
            <person name="Vicario S."/>
            <person name="Vieira F.G."/>
            <person name="Vilella A.J."/>
            <person name="Villasante A."/>
            <person name="Walenz B."/>
            <person name="Wang J."/>
            <person name="Wasserman M."/>
            <person name="Watts T."/>
            <person name="Wilson D."/>
            <person name="Wilson R.K."/>
            <person name="Wing R.A."/>
            <person name="Wolfner M.F."/>
            <person name="Wong A."/>
            <person name="Wong G.K."/>
            <person name="Wu C.I."/>
            <person name="Wu G."/>
            <person name="Yamamoto D."/>
            <person name="Yang H.P."/>
            <person name="Yang S.P."/>
            <person name="Yorke J.A."/>
            <person name="Yoshida K."/>
            <person name="Zdobnov E."/>
            <person name="Zhang P."/>
            <person name="Zhang Y."/>
            <person name="Zimin A.V."/>
            <person name="Baldwin J."/>
            <person name="Abdouelleil A."/>
            <person name="Abdulkadir J."/>
            <person name="Abebe A."/>
            <person name="Abera B."/>
            <person name="Abreu J."/>
            <person name="Acer S.C."/>
            <person name="Aftuck L."/>
            <person name="Alexander A."/>
            <person name="An P."/>
            <person name="Anderson E."/>
            <person name="Anderson S."/>
            <person name="Arachi H."/>
            <person name="Azer M."/>
            <person name="Bachantsang P."/>
            <person name="Barry A."/>
            <person name="Bayul T."/>
            <person name="Berlin A."/>
            <person name="Bessette D."/>
            <person name="Bloom T."/>
            <person name="Blye J."/>
            <person name="Boguslavskiy L."/>
            <person name="Bonnet C."/>
            <person name="Boukhgalter B."/>
            <person name="Bourzgui I."/>
            <person name="Brown A."/>
            <person name="Cahill P."/>
            <person name="Channer S."/>
            <person name="Cheshatsang Y."/>
            <person name="Chuda L."/>
            <person name="Citroen M."/>
            <person name="Collymore A."/>
            <person name="Cooke P."/>
            <person name="Costello M."/>
            <person name="D'Aco K."/>
            <person name="Daza R."/>
            <person name="De Haan G."/>
            <person name="DeGray S."/>
            <person name="DeMaso C."/>
            <person name="Dhargay N."/>
            <person name="Dooley K."/>
            <person name="Dooley E."/>
            <person name="Doricent M."/>
            <person name="Dorje P."/>
            <person name="Dorjee K."/>
            <person name="Dupes A."/>
            <person name="Elong R."/>
            <person name="Falk J."/>
            <person name="Farina A."/>
            <person name="Faro S."/>
            <person name="Ferguson D."/>
            <person name="Fisher S."/>
            <person name="Foley C.D."/>
            <person name="Franke A."/>
            <person name="Friedrich D."/>
            <person name="Gadbois L."/>
            <person name="Gearin G."/>
            <person name="Gearin C.R."/>
            <person name="Giannoukos G."/>
            <person name="Goode T."/>
            <person name="Graham J."/>
            <person name="Grandbois E."/>
            <person name="Grewal S."/>
            <person name="Gyaltsen K."/>
            <person name="Hafez N."/>
            <person name="Hagos B."/>
            <person name="Hall J."/>
            <person name="Henson C."/>
            <person name="Hollinger A."/>
            <person name="Honan T."/>
            <person name="Huard M.D."/>
            <person name="Hughes L."/>
            <person name="Hurhula B."/>
            <person name="Husby M.E."/>
            <person name="Kamat A."/>
            <person name="Kanga B."/>
            <person name="Kashin S."/>
            <person name="Khazanovich D."/>
            <person name="Kisner P."/>
            <person name="Lance K."/>
            <person name="Lara M."/>
            <person name="Lee W."/>
            <person name="Lennon N."/>
            <person name="Letendre F."/>
            <person name="LeVine R."/>
            <person name="Lipovsky A."/>
            <person name="Liu X."/>
            <person name="Liu J."/>
            <person name="Liu S."/>
            <person name="Lokyitsang T."/>
            <person name="Lokyitsang Y."/>
            <person name="Lubonja R."/>
            <person name="Lui A."/>
            <person name="MacDonald P."/>
            <person name="Magnisalis V."/>
            <person name="Maru K."/>
            <person name="Matthews C."/>
            <person name="McCusker W."/>
            <person name="McDonough S."/>
            <person name="Mehta T."/>
            <person name="Meldrim J."/>
            <person name="Meneus L."/>
            <person name="Mihai O."/>
            <person name="Mihalev A."/>
            <person name="Mihova T."/>
            <person name="Mittelman R."/>
            <person name="Mlenga V."/>
            <person name="Montmayeur A."/>
            <person name="Mulrain L."/>
            <person name="Navidi A."/>
            <person name="Naylor J."/>
            <person name="Negash T."/>
            <person name="Nguyen T."/>
            <person name="Nguyen N."/>
            <person name="Nicol R."/>
            <person name="Norbu C."/>
            <person name="Norbu N."/>
            <person name="Novod N."/>
            <person name="O'Neill B."/>
            <person name="Osman S."/>
            <person name="Markiewicz E."/>
            <person name="Oyono O.L."/>
            <person name="Patti C."/>
            <person name="Phunkhang P."/>
            <person name="Pierre F."/>
            <person name="Priest M."/>
            <person name="Raghuraman S."/>
            <person name="Rege F."/>
            <person name="Reyes R."/>
            <person name="Rise C."/>
            <person name="Rogov P."/>
            <person name="Ross K."/>
            <person name="Ryan E."/>
            <person name="Settipalli S."/>
            <person name="Shea T."/>
            <person name="Sherpa N."/>
            <person name="Shi L."/>
            <person name="Shih D."/>
            <person name="Sparrow T."/>
            <person name="Spaulding J."/>
            <person name="Stalker J."/>
            <person name="Stange-Thomann N."/>
            <person name="Stavropoulos S."/>
            <person name="Stone C."/>
            <person name="Strader C."/>
            <person name="Tesfaye S."/>
            <person name="Thomson T."/>
            <person name="Thoulutsang Y."/>
            <person name="Thoulutsang D."/>
            <person name="Topham K."/>
            <person name="Topping I."/>
            <person name="Tsamla T."/>
            <person name="Vassiliev H."/>
            <person name="Vo A."/>
            <person name="Wangchuk T."/>
            <person name="Wangdi T."/>
            <person name="Weiand M."/>
            <person name="Wilkinson J."/>
            <person name="Wilson A."/>
            <person name="Yadav S."/>
            <person name="Young G."/>
            <person name="Yu Q."/>
            <person name="Zembek L."/>
            <person name="Zhong D."/>
            <person name="Zimmer A."/>
            <person name="Zwirko Z."/>
            <person name="Jaffe D.B."/>
            <person name="Alvarez P."/>
            <person name="Brockman W."/>
            <person name="Butler J."/>
            <person name="Chin C."/>
            <person name="Gnerre S."/>
            <person name="Grabherr M."/>
            <person name="Kleber M."/>
            <person name="Mauceli E."/>
            <person name="MacCallum I."/>
        </authorList>
    </citation>
    <scope>NUCLEOTIDE SEQUENCE [LARGE SCALE GENOMIC DNA]</scope>
    <source>
        <strain evidence="4">Tucson 14024-0371.13</strain>
    </source>
</reference>
<evidence type="ECO:0000256" key="2">
    <source>
        <dbReference type="SAM" id="SignalP"/>
    </source>
</evidence>
<keyword evidence="4" id="KW-1185">Reference proteome</keyword>
<proteinExistence type="predicted"/>
<evidence type="ECO:0000256" key="1">
    <source>
        <dbReference type="SAM" id="Coils"/>
    </source>
</evidence>
<dbReference type="AlphaFoldDB" id="B3MYC7"/>
<gene>
    <name evidence="3" type="primary">Dana\GF22113</name>
    <name evidence="3" type="synonym">dana_GLEANR_6098</name>
    <name evidence="3" type="ORF">GF22113</name>
</gene>
<evidence type="ECO:0000313" key="4">
    <source>
        <dbReference type="Proteomes" id="UP000007801"/>
    </source>
</evidence>